<feature type="transmembrane region" description="Helical" evidence="1">
    <location>
        <begin position="96"/>
        <end position="118"/>
    </location>
</feature>
<feature type="transmembrane region" description="Helical" evidence="1">
    <location>
        <begin position="225"/>
        <end position="245"/>
    </location>
</feature>
<dbReference type="RefSeq" id="WP_012030856.1">
    <property type="nucleotide sequence ID" value="NC_009446.1"/>
</dbReference>
<feature type="transmembrane region" description="Helical" evidence="1">
    <location>
        <begin position="162"/>
        <end position="185"/>
    </location>
</feature>
<feature type="transmembrane region" description="Helical" evidence="1">
    <location>
        <begin position="319"/>
        <end position="341"/>
    </location>
</feature>
<dbReference type="KEGG" id="dno:DNO_0521"/>
<gene>
    <name evidence="2" type="ordered locus">DNO_0521</name>
</gene>
<dbReference type="HOGENOM" id="CLU_034724_1_0_6"/>
<feature type="transmembrane region" description="Helical" evidence="1">
    <location>
        <begin position="348"/>
        <end position="369"/>
    </location>
</feature>
<feature type="transmembrane region" description="Helical" evidence="1">
    <location>
        <begin position="265"/>
        <end position="283"/>
    </location>
</feature>
<feature type="transmembrane region" description="Helical" evidence="1">
    <location>
        <begin position="35"/>
        <end position="57"/>
    </location>
</feature>
<protein>
    <submittedName>
        <fullName evidence="2">Conserved hypothetical membrane protein</fullName>
    </submittedName>
</protein>
<reference evidence="2 3" key="1">
    <citation type="journal article" date="2007" name="Nat. Biotechnol.">
        <title>Genome sequence and identification of candidate vaccine antigens from the animal pathogen Dichelobacter nodosus.</title>
        <authorList>
            <person name="Myers G.S."/>
            <person name="Parker D."/>
            <person name="Al-Hasani K."/>
            <person name="Kennan R.M."/>
            <person name="Seemann T."/>
            <person name="Ren Q."/>
            <person name="Badger J.H."/>
            <person name="Selengut J.D."/>
            <person name="Deboy R.T."/>
            <person name="Tettelin H."/>
            <person name="Boyce J.D."/>
            <person name="McCarl V.P."/>
            <person name="Han X."/>
            <person name="Nelson W.C."/>
            <person name="Madupu R."/>
            <person name="Mohamoud Y."/>
            <person name="Holley T."/>
            <person name="Fedorova N."/>
            <person name="Khouri H."/>
            <person name="Bottomley S.P."/>
            <person name="Whittington R.J."/>
            <person name="Adler B."/>
            <person name="Songer J.G."/>
            <person name="Rood J.I."/>
            <person name="Paulsen I.T."/>
        </authorList>
    </citation>
    <scope>NUCLEOTIDE SEQUENCE [LARGE SCALE GENOMIC DNA]</scope>
    <source>
        <strain evidence="2 3">VCS1703A</strain>
    </source>
</reference>
<dbReference type="AlphaFoldDB" id="A5EVL9"/>
<feature type="transmembrane region" description="Helical" evidence="1">
    <location>
        <begin position="63"/>
        <end position="84"/>
    </location>
</feature>
<keyword evidence="3" id="KW-1185">Reference proteome</keyword>
<dbReference type="PANTHER" id="PTHR34289">
    <property type="entry name" value="PROTEIN, PUTATIVE (DUF819)-RELATED"/>
    <property type="match status" value="1"/>
</dbReference>
<dbReference type="Proteomes" id="UP000000248">
    <property type="component" value="Chromosome"/>
</dbReference>
<feature type="transmembrane region" description="Helical" evidence="1">
    <location>
        <begin position="295"/>
        <end position="313"/>
    </location>
</feature>
<organism evidence="2 3">
    <name type="scientific">Dichelobacter nodosus (strain VCS1703A)</name>
    <dbReference type="NCBI Taxonomy" id="246195"/>
    <lineage>
        <taxon>Bacteria</taxon>
        <taxon>Pseudomonadati</taxon>
        <taxon>Pseudomonadota</taxon>
        <taxon>Gammaproteobacteria</taxon>
        <taxon>Cardiobacteriales</taxon>
        <taxon>Cardiobacteriaceae</taxon>
        <taxon>Dichelobacter</taxon>
    </lineage>
</organism>
<keyword evidence="1" id="KW-1133">Transmembrane helix</keyword>
<evidence type="ECO:0000256" key="1">
    <source>
        <dbReference type="SAM" id="Phobius"/>
    </source>
</evidence>
<dbReference type="EMBL" id="CP000513">
    <property type="protein sequence ID" value="ABQ14342.1"/>
    <property type="molecule type" value="Genomic_DNA"/>
</dbReference>
<dbReference type="eggNOG" id="COG5505">
    <property type="taxonomic scope" value="Bacteria"/>
</dbReference>
<proteinExistence type="predicted"/>
<dbReference type="OrthoDB" id="653763at2"/>
<dbReference type="PANTHER" id="PTHR34289:SF8">
    <property type="entry name" value="DUF819 DOMAIN-CONTAINING PROTEIN"/>
    <property type="match status" value="1"/>
</dbReference>
<keyword evidence="1" id="KW-0472">Membrane</keyword>
<feature type="transmembrane region" description="Helical" evidence="1">
    <location>
        <begin position="6"/>
        <end position="23"/>
    </location>
</feature>
<name>A5EVL9_DICNV</name>
<feature type="transmembrane region" description="Helical" evidence="1">
    <location>
        <begin position="375"/>
        <end position="397"/>
    </location>
</feature>
<dbReference type="InterPro" id="IPR008537">
    <property type="entry name" value="DUF819"/>
</dbReference>
<dbReference type="Pfam" id="PF05684">
    <property type="entry name" value="DUF819"/>
    <property type="match status" value="1"/>
</dbReference>
<keyword evidence="1" id="KW-0812">Transmembrane</keyword>
<evidence type="ECO:0000313" key="2">
    <source>
        <dbReference type="EMBL" id="ABQ14342.1"/>
    </source>
</evidence>
<evidence type="ECO:0000313" key="3">
    <source>
        <dbReference type="Proteomes" id="UP000000248"/>
    </source>
</evidence>
<accession>A5EVL9</accession>
<sequence length="407" mass="44741">MISELPLAFGLLMAVVGIIFYTAGIDHPFWKKFYAIMPAIVLCCFIPAGLNTAGVFADGVGSQIYRFAATYLLPAALFLMTLSMDIPKLLGLGWKVLAMFFAASTAIILSGPISLWIYKCVAPEQFLDDHLWRSFSAVAASWIGGAANQAAMKELFQIEDGLFGTMILVDTVNASLWLLVIFMLAKHAEKIDRWLKADTQAIDRVIKAVESYEREHARITTLRDFMMMFGLTYAVSGIGLFLGKYLARFFAHYNWAGTYSLDNQFFWMVISVTVIGFILSLTPMRKLDNVGSAKIGTAFIFILIATIGMQINLRGLMQYWQLLLVGLLWMCLHIIFIFIVAKIIKAPLFYLCVASNANTGGASSAPIVATAFHPALAPVGVLLGILGYVIGTVGGYVSTLLMRWAVG</sequence>